<accession>A0ABQ7W7F3</accession>
<proteinExistence type="predicted"/>
<reference evidence="1 2" key="1">
    <citation type="journal article" date="2021" name="bioRxiv">
        <title>Chromosome-scale and haplotype-resolved genome assembly of a tetraploid potato cultivar.</title>
        <authorList>
            <person name="Sun H."/>
            <person name="Jiao W.-B."/>
            <person name="Krause K."/>
            <person name="Campoy J.A."/>
            <person name="Goel M."/>
            <person name="Folz-Donahue K."/>
            <person name="Kukat C."/>
            <person name="Huettel B."/>
            <person name="Schneeberger K."/>
        </authorList>
    </citation>
    <scope>NUCLEOTIDE SEQUENCE [LARGE SCALE GENOMIC DNA]</scope>
    <source>
        <strain evidence="1">SolTubOtavaFocal</strain>
        <tissue evidence="1">Leaves</tissue>
    </source>
</reference>
<gene>
    <name evidence="1" type="ORF">KY290_008076</name>
</gene>
<dbReference type="Proteomes" id="UP000826656">
    <property type="component" value="Unassembled WGS sequence"/>
</dbReference>
<organism evidence="1 2">
    <name type="scientific">Solanum tuberosum</name>
    <name type="common">Potato</name>
    <dbReference type="NCBI Taxonomy" id="4113"/>
    <lineage>
        <taxon>Eukaryota</taxon>
        <taxon>Viridiplantae</taxon>
        <taxon>Streptophyta</taxon>
        <taxon>Embryophyta</taxon>
        <taxon>Tracheophyta</taxon>
        <taxon>Spermatophyta</taxon>
        <taxon>Magnoliopsida</taxon>
        <taxon>eudicotyledons</taxon>
        <taxon>Gunneridae</taxon>
        <taxon>Pentapetalae</taxon>
        <taxon>asterids</taxon>
        <taxon>lamiids</taxon>
        <taxon>Solanales</taxon>
        <taxon>Solanaceae</taxon>
        <taxon>Solanoideae</taxon>
        <taxon>Solaneae</taxon>
        <taxon>Solanum</taxon>
    </lineage>
</organism>
<sequence>MSQEKKTVFINVSESVLWKVIASSPMARGEATLHRLLAMWCYHLQKAMPGDNVALLDCDCDSNQST</sequence>
<evidence type="ECO:0000313" key="1">
    <source>
        <dbReference type="EMBL" id="KAH0776665.1"/>
    </source>
</evidence>
<comment type="caution">
    <text evidence="1">The sequence shown here is derived from an EMBL/GenBank/DDBJ whole genome shotgun (WGS) entry which is preliminary data.</text>
</comment>
<evidence type="ECO:0000313" key="2">
    <source>
        <dbReference type="Proteomes" id="UP000826656"/>
    </source>
</evidence>
<name>A0ABQ7W7F3_SOLTU</name>
<dbReference type="EMBL" id="JAIVGD010000003">
    <property type="protein sequence ID" value="KAH0776665.1"/>
    <property type="molecule type" value="Genomic_DNA"/>
</dbReference>
<keyword evidence="2" id="KW-1185">Reference proteome</keyword>
<protein>
    <submittedName>
        <fullName evidence="1">Uncharacterized protein</fullName>
    </submittedName>
</protein>